<keyword evidence="3" id="KW-1185">Reference proteome</keyword>
<gene>
    <name evidence="2" type="ORF">N656DRAFT_742628</name>
</gene>
<reference evidence="2" key="2">
    <citation type="submission" date="2023-05" db="EMBL/GenBank/DDBJ databases">
        <authorList>
            <consortium name="Lawrence Berkeley National Laboratory"/>
            <person name="Steindorff A."/>
            <person name="Hensen N."/>
            <person name="Bonometti L."/>
            <person name="Westerberg I."/>
            <person name="Brannstrom I.O."/>
            <person name="Guillou S."/>
            <person name="Cros-Aarteil S."/>
            <person name="Calhoun S."/>
            <person name="Haridas S."/>
            <person name="Kuo A."/>
            <person name="Mondo S."/>
            <person name="Pangilinan J."/>
            <person name="Riley R."/>
            <person name="Labutti K."/>
            <person name="Andreopoulos B."/>
            <person name="Lipzen A."/>
            <person name="Chen C."/>
            <person name="Yanf M."/>
            <person name="Daum C."/>
            <person name="Ng V."/>
            <person name="Clum A."/>
            <person name="Ohm R."/>
            <person name="Martin F."/>
            <person name="Silar P."/>
            <person name="Natvig D."/>
            <person name="Lalanne C."/>
            <person name="Gautier V."/>
            <person name="Ament-Velasquez S.L."/>
            <person name="Kruys A."/>
            <person name="Hutchinson M.I."/>
            <person name="Powell A.J."/>
            <person name="Barry K."/>
            <person name="Miller A.N."/>
            <person name="Grigoriev I.V."/>
            <person name="Debuchy R."/>
            <person name="Gladieux P."/>
            <person name="Thoren M.H."/>
            <person name="Johannesson H."/>
        </authorList>
    </citation>
    <scope>NUCLEOTIDE SEQUENCE</scope>
    <source>
        <strain evidence="2">CBS 508.74</strain>
    </source>
</reference>
<evidence type="ECO:0000313" key="3">
    <source>
        <dbReference type="Proteomes" id="UP001302812"/>
    </source>
</evidence>
<dbReference type="EMBL" id="MU853387">
    <property type="protein sequence ID" value="KAK4107021.1"/>
    <property type="molecule type" value="Genomic_DNA"/>
</dbReference>
<evidence type="ECO:0000313" key="2">
    <source>
        <dbReference type="EMBL" id="KAK4107021.1"/>
    </source>
</evidence>
<sequence length="405" mass="45391">MKSGKRFISDFHDHLIAIFNTKDPKRKSDESIVDTLVKEAAEQAKTDQFLKFQGDLKGKERDQCNSPLQFLLAKGGENQKILHRVFDPESPICRSDDEGDDRDGEVDVPRIEADGPTSLTKANTPKTKVDDPASKQPFGHLTAFVEFLVRLQPELLVALDKEKRTPLFSAIILEGIDISAKERMLRYFCENTGPKPFDETIVEKARKSLTIMGKYRFDDDDDDDDEYNALHLAIMKDVYIGERTVDGLKKMFASVKNKRGRREQTPCLQIPGANGDTPLHMALSVGGNHTWSDAKISWAKTLAKLEPRLLGVGRTVPDGAGATQKLTPLQLFTEQLSKRSLNKKGRDQSTKALGADLEQELESLRDYLKLQCLKVYTDDSEAKDIMYPDNDSEHQLTVCALSSSC</sequence>
<comment type="caution">
    <text evidence="2">The sequence shown here is derived from an EMBL/GenBank/DDBJ whole genome shotgun (WGS) entry which is preliminary data.</text>
</comment>
<evidence type="ECO:0008006" key="4">
    <source>
        <dbReference type="Google" id="ProtNLM"/>
    </source>
</evidence>
<feature type="compositionally biased region" description="Polar residues" evidence="1">
    <location>
        <begin position="117"/>
        <end position="126"/>
    </location>
</feature>
<dbReference type="GeneID" id="89936964"/>
<organism evidence="2 3">
    <name type="scientific">Canariomyces notabilis</name>
    <dbReference type="NCBI Taxonomy" id="2074819"/>
    <lineage>
        <taxon>Eukaryota</taxon>
        <taxon>Fungi</taxon>
        <taxon>Dikarya</taxon>
        <taxon>Ascomycota</taxon>
        <taxon>Pezizomycotina</taxon>
        <taxon>Sordariomycetes</taxon>
        <taxon>Sordariomycetidae</taxon>
        <taxon>Sordariales</taxon>
        <taxon>Chaetomiaceae</taxon>
        <taxon>Canariomyces</taxon>
    </lineage>
</organism>
<name>A0AAN6T7E6_9PEZI</name>
<dbReference type="RefSeq" id="XP_064664591.1">
    <property type="nucleotide sequence ID" value="XM_064812839.1"/>
</dbReference>
<reference evidence="2" key="1">
    <citation type="journal article" date="2023" name="Mol. Phylogenet. Evol.">
        <title>Genome-scale phylogeny and comparative genomics of the fungal order Sordariales.</title>
        <authorList>
            <person name="Hensen N."/>
            <person name="Bonometti L."/>
            <person name="Westerberg I."/>
            <person name="Brannstrom I.O."/>
            <person name="Guillou S."/>
            <person name="Cros-Aarteil S."/>
            <person name="Calhoun S."/>
            <person name="Haridas S."/>
            <person name="Kuo A."/>
            <person name="Mondo S."/>
            <person name="Pangilinan J."/>
            <person name="Riley R."/>
            <person name="LaButti K."/>
            <person name="Andreopoulos B."/>
            <person name="Lipzen A."/>
            <person name="Chen C."/>
            <person name="Yan M."/>
            <person name="Daum C."/>
            <person name="Ng V."/>
            <person name="Clum A."/>
            <person name="Steindorff A."/>
            <person name="Ohm R.A."/>
            <person name="Martin F."/>
            <person name="Silar P."/>
            <person name="Natvig D.O."/>
            <person name="Lalanne C."/>
            <person name="Gautier V."/>
            <person name="Ament-Velasquez S.L."/>
            <person name="Kruys A."/>
            <person name="Hutchinson M.I."/>
            <person name="Powell A.J."/>
            <person name="Barry K."/>
            <person name="Miller A.N."/>
            <person name="Grigoriev I.V."/>
            <person name="Debuchy R."/>
            <person name="Gladieux P."/>
            <person name="Hiltunen Thoren M."/>
            <person name="Johannesson H."/>
        </authorList>
    </citation>
    <scope>NUCLEOTIDE SEQUENCE</scope>
    <source>
        <strain evidence="2">CBS 508.74</strain>
    </source>
</reference>
<dbReference type="Proteomes" id="UP001302812">
    <property type="component" value="Unassembled WGS sequence"/>
</dbReference>
<accession>A0AAN6T7E6</accession>
<protein>
    <recommendedName>
        <fullName evidence="4">Ankyrin repeat protein</fullName>
    </recommendedName>
</protein>
<dbReference type="AlphaFoldDB" id="A0AAN6T7E6"/>
<proteinExistence type="predicted"/>
<evidence type="ECO:0000256" key="1">
    <source>
        <dbReference type="SAM" id="MobiDB-lite"/>
    </source>
</evidence>
<feature type="region of interest" description="Disordered" evidence="1">
    <location>
        <begin position="89"/>
        <end position="133"/>
    </location>
</feature>